<dbReference type="EMBL" id="BSRZ01000004">
    <property type="protein sequence ID" value="GLW64055.1"/>
    <property type="molecule type" value="Genomic_DNA"/>
</dbReference>
<dbReference type="Proteomes" id="UP001165124">
    <property type="component" value="Unassembled WGS sequence"/>
</dbReference>
<keyword evidence="2" id="KW-1185">Reference proteome</keyword>
<protein>
    <submittedName>
        <fullName evidence="1">Uncharacterized protein</fullName>
    </submittedName>
</protein>
<dbReference type="RefSeq" id="WP_146150213.1">
    <property type="nucleotide sequence ID" value="NZ_BSRZ01000004.1"/>
</dbReference>
<proteinExistence type="predicted"/>
<organism evidence="1 2">
    <name type="scientific">Actinomadura rubrobrunea</name>
    <dbReference type="NCBI Taxonomy" id="115335"/>
    <lineage>
        <taxon>Bacteria</taxon>
        <taxon>Bacillati</taxon>
        <taxon>Actinomycetota</taxon>
        <taxon>Actinomycetes</taxon>
        <taxon>Streptosporangiales</taxon>
        <taxon>Thermomonosporaceae</taxon>
        <taxon>Actinomadura</taxon>
    </lineage>
</organism>
<name>A0A9W6UWU9_9ACTN</name>
<gene>
    <name evidence="1" type="ORF">Arub01_22990</name>
</gene>
<dbReference type="AlphaFoldDB" id="A0A9W6UWU9"/>
<evidence type="ECO:0000313" key="1">
    <source>
        <dbReference type="EMBL" id="GLW64055.1"/>
    </source>
</evidence>
<accession>A0A9W6UWU9</accession>
<reference evidence="1" key="1">
    <citation type="submission" date="2023-02" db="EMBL/GenBank/DDBJ databases">
        <title>Actinomadura rubrobrunea NBRC 14622.</title>
        <authorList>
            <person name="Ichikawa N."/>
            <person name="Sato H."/>
            <person name="Tonouchi N."/>
        </authorList>
    </citation>
    <scope>NUCLEOTIDE SEQUENCE</scope>
    <source>
        <strain evidence="1">NBRC 14622</strain>
    </source>
</reference>
<evidence type="ECO:0000313" key="2">
    <source>
        <dbReference type="Proteomes" id="UP001165124"/>
    </source>
</evidence>
<sequence>MSASNGGAPGFGPMPALAPHVPGPAGGIALGALRMECATALQHLYGWLQAAIPQQPQLATVIPSLVQAVQLYRAGQDDACAAQLQAVIVQLHQTRAARPSLPPL</sequence>
<comment type="caution">
    <text evidence="1">The sequence shown here is derived from an EMBL/GenBank/DDBJ whole genome shotgun (WGS) entry which is preliminary data.</text>
</comment>